<gene>
    <name evidence="8" type="ORF">S01H4_38476</name>
</gene>
<proteinExistence type="inferred from homology"/>
<evidence type="ECO:0000256" key="3">
    <source>
        <dbReference type="ARBA" id="ARBA00012662"/>
    </source>
</evidence>
<dbReference type="InterPro" id="IPR017853">
    <property type="entry name" value="GH"/>
</dbReference>
<dbReference type="SMART" id="SM00812">
    <property type="entry name" value="Alpha_L_fucos"/>
    <property type="match status" value="1"/>
</dbReference>
<evidence type="ECO:0000256" key="6">
    <source>
        <dbReference type="ARBA" id="ARBA00023295"/>
    </source>
</evidence>
<keyword evidence="4" id="KW-0732">Signal</keyword>
<dbReference type="InterPro" id="IPR057739">
    <property type="entry name" value="Glyco_hydro_29_N"/>
</dbReference>
<comment type="similarity">
    <text evidence="2">Belongs to the glycosyl hydrolase 29 family.</text>
</comment>
<keyword evidence="6" id="KW-0326">Glycosidase</keyword>
<evidence type="ECO:0000256" key="2">
    <source>
        <dbReference type="ARBA" id="ARBA00007951"/>
    </source>
</evidence>
<protein>
    <recommendedName>
        <fullName evidence="3">alpha-L-fucosidase</fullName>
        <ecNumber evidence="3">3.2.1.51</ecNumber>
    </recommendedName>
</protein>
<feature type="domain" description="Glycoside hydrolase family 29 N-terminal" evidence="7">
    <location>
        <begin position="1"/>
        <end position="292"/>
    </location>
</feature>
<dbReference type="InterPro" id="IPR016286">
    <property type="entry name" value="FUC_metazoa-typ"/>
</dbReference>
<dbReference type="EMBL" id="BART01020750">
    <property type="protein sequence ID" value="GAH05300.1"/>
    <property type="molecule type" value="Genomic_DNA"/>
</dbReference>
<name>X1DAH6_9ZZZZ</name>
<dbReference type="InterPro" id="IPR000933">
    <property type="entry name" value="Glyco_hydro_29"/>
</dbReference>
<evidence type="ECO:0000313" key="8">
    <source>
        <dbReference type="EMBL" id="GAH05300.1"/>
    </source>
</evidence>
<dbReference type="GO" id="GO:0006004">
    <property type="term" value="P:fucose metabolic process"/>
    <property type="evidence" value="ECO:0007669"/>
    <property type="project" value="InterPro"/>
</dbReference>
<dbReference type="SUPFAM" id="SSF51445">
    <property type="entry name" value="(Trans)glycosidases"/>
    <property type="match status" value="1"/>
</dbReference>
<evidence type="ECO:0000259" key="7">
    <source>
        <dbReference type="Pfam" id="PF01120"/>
    </source>
</evidence>
<comment type="function">
    <text evidence="1">Alpha-L-fucosidase is responsible for hydrolyzing the alpha-1,6-linked fucose joined to the reducing-end N-acetylglucosamine of the carbohydrate moieties of glycoproteins.</text>
</comment>
<evidence type="ECO:0000256" key="1">
    <source>
        <dbReference type="ARBA" id="ARBA00004071"/>
    </source>
</evidence>
<evidence type="ECO:0000256" key="4">
    <source>
        <dbReference type="ARBA" id="ARBA00022729"/>
    </source>
</evidence>
<evidence type="ECO:0000256" key="5">
    <source>
        <dbReference type="ARBA" id="ARBA00022801"/>
    </source>
</evidence>
<dbReference type="GO" id="GO:0004560">
    <property type="term" value="F:alpha-L-fucosidase activity"/>
    <property type="evidence" value="ECO:0007669"/>
    <property type="project" value="InterPro"/>
</dbReference>
<dbReference type="PANTHER" id="PTHR10030:SF37">
    <property type="entry name" value="ALPHA-L-FUCOSIDASE-RELATED"/>
    <property type="match status" value="1"/>
</dbReference>
<dbReference type="Pfam" id="PF01120">
    <property type="entry name" value="Alpha_L_fucos"/>
    <property type="match status" value="1"/>
</dbReference>
<feature type="non-terminal residue" evidence="8">
    <location>
        <position position="1"/>
    </location>
</feature>
<dbReference type="Gene3D" id="3.20.20.80">
    <property type="entry name" value="Glycosidases"/>
    <property type="match status" value="1"/>
</dbReference>
<comment type="caution">
    <text evidence="8">The sequence shown here is derived from an EMBL/GenBank/DDBJ whole genome shotgun (WGS) entry which is preliminary data.</text>
</comment>
<dbReference type="PANTHER" id="PTHR10030">
    <property type="entry name" value="ALPHA-L-FUCOSIDASE"/>
    <property type="match status" value="1"/>
</dbReference>
<keyword evidence="5" id="KW-0378">Hydrolase</keyword>
<dbReference type="AlphaFoldDB" id="X1DAH6"/>
<dbReference type="GO" id="GO:0005764">
    <property type="term" value="C:lysosome"/>
    <property type="evidence" value="ECO:0007669"/>
    <property type="project" value="TreeGrafter"/>
</dbReference>
<accession>X1DAH6</accession>
<reference evidence="8" key="1">
    <citation type="journal article" date="2014" name="Front. Microbiol.">
        <title>High frequency of phylogenetically diverse reductive dehalogenase-homologous genes in deep subseafloor sedimentary metagenomes.</title>
        <authorList>
            <person name="Kawai M."/>
            <person name="Futagami T."/>
            <person name="Toyoda A."/>
            <person name="Takaki Y."/>
            <person name="Nishi S."/>
            <person name="Hori S."/>
            <person name="Arai W."/>
            <person name="Tsubouchi T."/>
            <person name="Morono Y."/>
            <person name="Uchiyama I."/>
            <person name="Ito T."/>
            <person name="Fujiyama A."/>
            <person name="Inagaki F."/>
            <person name="Takami H."/>
        </authorList>
    </citation>
    <scope>NUCLEOTIDE SEQUENCE</scope>
    <source>
        <strain evidence="8">Expedition CK06-06</strain>
    </source>
</reference>
<organism evidence="8">
    <name type="scientific">marine sediment metagenome</name>
    <dbReference type="NCBI Taxonomy" id="412755"/>
    <lineage>
        <taxon>unclassified sequences</taxon>
        <taxon>metagenomes</taxon>
        <taxon>ecological metagenomes</taxon>
    </lineage>
</organism>
<feature type="non-terminal residue" evidence="8">
    <location>
        <position position="292"/>
    </location>
</feature>
<dbReference type="EC" id="3.2.1.51" evidence="3"/>
<dbReference type="GO" id="GO:0016139">
    <property type="term" value="P:glycoside catabolic process"/>
    <property type="evidence" value="ECO:0007669"/>
    <property type="project" value="TreeGrafter"/>
</dbReference>
<dbReference type="PRINTS" id="PR00741">
    <property type="entry name" value="GLHYDRLASE29"/>
</dbReference>
<sequence>QRFGMFIHWGLYAVPAGEWKGKKIGGIGEWIMESADIPVSEYERFAKKFNPVKFDADQWVRIAKNAGMKYIVITSKHHDGFCLWDSKVSDYDIMNASPFKRDILKGLSVACKKHGIRLCFYHSIMDWHHPDAQAPFYPNYNDGSRTNPNFSRYVQNYMKPQLEELITNYGPLGVLWFDGEWIKDWTEPQGKDLYNFLRALQPDIIINNRVGKDRKGMQGLNKDDQEYAGDFGTPEQQIPSKGLPGVDWESCMTMNNTWGFKSYDHNWKSTEDLLRKLVDIASKGGNFLLNVG</sequence>